<feature type="compositionally biased region" description="Basic residues" evidence="3">
    <location>
        <begin position="229"/>
        <end position="240"/>
    </location>
</feature>
<keyword evidence="6" id="KW-1185">Reference proteome</keyword>
<dbReference type="InterPro" id="IPR039536">
    <property type="entry name" value="TetR_C_Proteobacteria"/>
</dbReference>
<feature type="domain" description="HTH tetR-type" evidence="4">
    <location>
        <begin position="34"/>
        <end position="94"/>
    </location>
</feature>
<dbReference type="InterPro" id="IPR050109">
    <property type="entry name" value="HTH-type_TetR-like_transc_reg"/>
</dbReference>
<dbReference type="EMBL" id="JAUOTP010000003">
    <property type="protein sequence ID" value="MDO6414592.1"/>
    <property type="molecule type" value="Genomic_DNA"/>
</dbReference>
<dbReference type="InterPro" id="IPR023772">
    <property type="entry name" value="DNA-bd_HTH_TetR-type_CS"/>
</dbReference>
<feature type="DNA-binding region" description="H-T-H motif" evidence="2">
    <location>
        <begin position="57"/>
        <end position="76"/>
    </location>
</feature>
<evidence type="ECO:0000259" key="4">
    <source>
        <dbReference type="PROSITE" id="PS50977"/>
    </source>
</evidence>
<dbReference type="PROSITE" id="PS01081">
    <property type="entry name" value="HTH_TETR_1"/>
    <property type="match status" value="1"/>
</dbReference>
<evidence type="ECO:0000313" key="6">
    <source>
        <dbReference type="Proteomes" id="UP001169764"/>
    </source>
</evidence>
<feature type="region of interest" description="Disordered" evidence="3">
    <location>
        <begin position="1"/>
        <end position="28"/>
    </location>
</feature>
<dbReference type="Gene3D" id="1.10.357.10">
    <property type="entry name" value="Tetracycline Repressor, domain 2"/>
    <property type="match status" value="1"/>
</dbReference>
<keyword evidence="1 2" id="KW-0238">DNA-binding</keyword>
<dbReference type="InterPro" id="IPR036271">
    <property type="entry name" value="Tet_transcr_reg_TetR-rel_C_sf"/>
</dbReference>
<protein>
    <submittedName>
        <fullName evidence="5">TetR/AcrR family transcriptional regulator</fullName>
    </submittedName>
</protein>
<name>A0ABT8Y8D7_9SPHN</name>
<dbReference type="SUPFAM" id="SSF46689">
    <property type="entry name" value="Homeodomain-like"/>
    <property type="match status" value="1"/>
</dbReference>
<dbReference type="Proteomes" id="UP001169764">
    <property type="component" value="Unassembled WGS sequence"/>
</dbReference>
<dbReference type="InterPro" id="IPR009057">
    <property type="entry name" value="Homeodomain-like_sf"/>
</dbReference>
<evidence type="ECO:0000313" key="5">
    <source>
        <dbReference type="EMBL" id="MDO6414592.1"/>
    </source>
</evidence>
<evidence type="ECO:0000256" key="3">
    <source>
        <dbReference type="SAM" id="MobiDB-lite"/>
    </source>
</evidence>
<proteinExistence type="predicted"/>
<dbReference type="PANTHER" id="PTHR30055:SF223">
    <property type="entry name" value="HTH-TYPE TRANSCRIPTIONAL REGULATOR UIDR"/>
    <property type="match status" value="1"/>
</dbReference>
<dbReference type="Pfam" id="PF00440">
    <property type="entry name" value="TetR_N"/>
    <property type="match status" value="1"/>
</dbReference>
<gene>
    <name evidence="5" type="ORF">Q4F19_09385</name>
</gene>
<dbReference type="PANTHER" id="PTHR30055">
    <property type="entry name" value="HTH-TYPE TRANSCRIPTIONAL REGULATOR RUTR"/>
    <property type="match status" value="1"/>
</dbReference>
<accession>A0ABT8Y8D7</accession>
<feature type="region of interest" description="Disordered" evidence="3">
    <location>
        <begin position="229"/>
        <end position="249"/>
    </location>
</feature>
<evidence type="ECO:0000256" key="2">
    <source>
        <dbReference type="PROSITE-ProRule" id="PRU00335"/>
    </source>
</evidence>
<evidence type="ECO:0000256" key="1">
    <source>
        <dbReference type="ARBA" id="ARBA00023125"/>
    </source>
</evidence>
<reference evidence="5" key="1">
    <citation type="submission" date="2023-07" db="EMBL/GenBank/DDBJ databases">
        <authorList>
            <person name="Kim M."/>
        </authorList>
    </citation>
    <scope>NUCLEOTIDE SEQUENCE</scope>
    <source>
        <strain evidence="5">BIUV-7</strain>
    </source>
</reference>
<dbReference type="InterPro" id="IPR001647">
    <property type="entry name" value="HTH_TetR"/>
</dbReference>
<dbReference type="SUPFAM" id="SSF48498">
    <property type="entry name" value="Tetracyclin repressor-like, C-terminal domain"/>
    <property type="match status" value="1"/>
</dbReference>
<sequence>MLKKTAIARRQAEPAPAPGPARGQAGRPTTAELERRKANVMEVATQLFVAQGYAETSLVDIAKRSGVATRTLYQHFGDKEAIFREVVFARRVAALMPPSEPDRDASLFDALLGETKELLQYVLDPHSVDVMRLMVAESRRFPDLMKKVANATFARVLNNITHVFTVLAEDGQIPADDHATSARLFVDLILGNTPIMVYTHWHTIRPSTSELERKIELFIAGRFGPRIAKASRTKPKRRPRAQGAAQAST</sequence>
<dbReference type="Pfam" id="PF14246">
    <property type="entry name" value="TetR_C_7"/>
    <property type="match status" value="1"/>
</dbReference>
<organism evidence="5 6">
    <name type="scientific">Sphingomonas natans</name>
    <dbReference type="NCBI Taxonomy" id="3063330"/>
    <lineage>
        <taxon>Bacteria</taxon>
        <taxon>Pseudomonadati</taxon>
        <taxon>Pseudomonadota</taxon>
        <taxon>Alphaproteobacteria</taxon>
        <taxon>Sphingomonadales</taxon>
        <taxon>Sphingomonadaceae</taxon>
        <taxon>Sphingomonas</taxon>
    </lineage>
</organism>
<comment type="caution">
    <text evidence="5">The sequence shown here is derived from an EMBL/GenBank/DDBJ whole genome shotgun (WGS) entry which is preliminary data.</text>
</comment>
<dbReference type="PROSITE" id="PS50977">
    <property type="entry name" value="HTH_TETR_2"/>
    <property type="match status" value="1"/>
</dbReference>
<dbReference type="PRINTS" id="PR00455">
    <property type="entry name" value="HTHTETR"/>
</dbReference>
<dbReference type="RefSeq" id="WP_303541856.1">
    <property type="nucleotide sequence ID" value="NZ_JAUOTP010000003.1"/>
</dbReference>
<dbReference type="Gene3D" id="1.10.10.60">
    <property type="entry name" value="Homeodomain-like"/>
    <property type="match status" value="1"/>
</dbReference>